<dbReference type="Proteomes" id="UP000790377">
    <property type="component" value="Unassembled WGS sequence"/>
</dbReference>
<keyword evidence="2" id="KW-1185">Reference proteome</keyword>
<name>A0ACB8AP91_9AGAM</name>
<organism evidence="1 2">
    <name type="scientific">Hygrophoropsis aurantiaca</name>
    <dbReference type="NCBI Taxonomy" id="72124"/>
    <lineage>
        <taxon>Eukaryota</taxon>
        <taxon>Fungi</taxon>
        <taxon>Dikarya</taxon>
        <taxon>Basidiomycota</taxon>
        <taxon>Agaricomycotina</taxon>
        <taxon>Agaricomycetes</taxon>
        <taxon>Agaricomycetidae</taxon>
        <taxon>Boletales</taxon>
        <taxon>Coniophorineae</taxon>
        <taxon>Hygrophoropsidaceae</taxon>
        <taxon>Hygrophoropsis</taxon>
    </lineage>
</organism>
<sequence length="548" mass="58229">MGFIRPATPGFLVTLVATILLAIVSFSVPLIKSVYFLKASLAVENINGDITFGTLGYCLDIAGNTTCSKATVGYQLDINQLVGDNTALQIPEVVVKWLTYALVLHIVAFGLAGVAALFGLLAHVREMAMTCFSSCISGFAATVALAAFIFDIALFFIAKSRLNAVSGASASIGNAVWITLVSWILLFFSGCFYGIGRCCIKRRPRNDWAGKDGPGGGYSEQMRLDAVKAEADRKARQNQGEVGLPPFQEYDPSQPLKAKVYGDEVYTDDEESLPYRDNHSASTAGQAGMGSYGRRPSQTGYAGGGYVQGARGTRAVDEYNNNSTTYPPQPPQRQGSTYTQTTSSVYSQPTTAHAAPTNAYPALATAAIPPLPQESVPNSYHHDPYGPQAYGHAAGGTSYNNAAPQQYSGYDAYSSQPESHYQDASYNPSPYNAASAIPSNQSPYANPYTSHPQDRSYTLGGGGYGDSFVPPPQNADLYYANQYQGSSSRTPPLNTNVAAVPSNPSPMKGPRGPRTSMIASPPPSTYSEVPPTYESGPSGAPGRWGTKG</sequence>
<evidence type="ECO:0000313" key="2">
    <source>
        <dbReference type="Proteomes" id="UP000790377"/>
    </source>
</evidence>
<protein>
    <submittedName>
        <fullName evidence="1">Pali-domain-containing protein</fullName>
    </submittedName>
</protein>
<accession>A0ACB8AP91</accession>
<comment type="caution">
    <text evidence="1">The sequence shown here is derived from an EMBL/GenBank/DDBJ whole genome shotgun (WGS) entry which is preliminary data.</text>
</comment>
<proteinExistence type="predicted"/>
<evidence type="ECO:0000313" key="1">
    <source>
        <dbReference type="EMBL" id="KAH7914749.1"/>
    </source>
</evidence>
<reference evidence="1" key="1">
    <citation type="journal article" date="2021" name="New Phytol.">
        <title>Evolutionary innovations through gain and loss of genes in the ectomycorrhizal Boletales.</title>
        <authorList>
            <person name="Wu G."/>
            <person name="Miyauchi S."/>
            <person name="Morin E."/>
            <person name="Kuo A."/>
            <person name="Drula E."/>
            <person name="Varga T."/>
            <person name="Kohler A."/>
            <person name="Feng B."/>
            <person name="Cao Y."/>
            <person name="Lipzen A."/>
            <person name="Daum C."/>
            <person name="Hundley H."/>
            <person name="Pangilinan J."/>
            <person name="Johnson J."/>
            <person name="Barry K."/>
            <person name="LaButti K."/>
            <person name="Ng V."/>
            <person name="Ahrendt S."/>
            <person name="Min B."/>
            <person name="Choi I.G."/>
            <person name="Park H."/>
            <person name="Plett J.M."/>
            <person name="Magnuson J."/>
            <person name="Spatafora J.W."/>
            <person name="Nagy L.G."/>
            <person name="Henrissat B."/>
            <person name="Grigoriev I.V."/>
            <person name="Yang Z.L."/>
            <person name="Xu J."/>
            <person name="Martin F.M."/>
        </authorList>
    </citation>
    <scope>NUCLEOTIDE SEQUENCE</scope>
    <source>
        <strain evidence="1">ATCC 28755</strain>
    </source>
</reference>
<gene>
    <name evidence="1" type="ORF">BJ138DRAFT_1177061</name>
</gene>
<dbReference type="EMBL" id="MU267609">
    <property type="protein sequence ID" value="KAH7914749.1"/>
    <property type="molecule type" value="Genomic_DNA"/>
</dbReference>